<evidence type="ECO:0000313" key="2">
    <source>
        <dbReference type="Proteomes" id="UP000823388"/>
    </source>
</evidence>
<organism evidence="1 2">
    <name type="scientific">Panicum virgatum</name>
    <name type="common">Blackwell switchgrass</name>
    <dbReference type="NCBI Taxonomy" id="38727"/>
    <lineage>
        <taxon>Eukaryota</taxon>
        <taxon>Viridiplantae</taxon>
        <taxon>Streptophyta</taxon>
        <taxon>Embryophyta</taxon>
        <taxon>Tracheophyta</taxon>
        <taxon>Spermatophyta</taxon>
        <taxon>Magnoliopsida</taxon>
        <taxon>Liliopsida</taxon>
        <taxon>Poales</taxon>
        <taxon>Poaceae</taxon>
        <taxon>PACMAD clade</taxon>
        <taxon>Panicoideae</taxon>
        <taxon>Panicodae</taxon>
        <taxon>Paniceae</taxon>
        <taxon>Panicinae</taxon>
        <taxon>Panicum</taxon>
        <taxon>Panicum sect. Hiantes</taxon>
    </lineage>
</organism>
<accession>A0A8T0S2Q1</accession>
<reference evidence="1" key="1">
    <citation type="submission" date="2020-05" db="EMBL/GenBank/DDBJ databases">
        <title>WGS assembly of Panicum virgatum.</title>
        <authorList>
            <person name="Lovell J.T."/>
            <person name="Jenkins J."/>
            <person name="Shu S."/>
            <person name="Juenger T.E."/>
            <person name="Schmutz J."/>
        </authorList>
    </citation>
    <scope>NUCLEOTIDE SEQUENCE</scope>
    <source>
        <strain evidence="1">AP13</strain>
    </source>
</reference>
<name>A0A8T0S2Q1_PANVG</name>
<gene>
    <name evidence="1" type="ORF">PVAP13_5NG474300</name>
</gene>
<dbReference type="Proteomes" id="UP000823388">
    <property type="component" value="Chromosome 5N"/>
</dbReference>
<comment type="caution">
    <text evidence="1">The sequence shown here is derived from an EMBL/GenBank/DDBJ whole genome shotgun (WGS) entry which is preliminary data.</text>
</comment>
<sequence length="88" mass="9747">MVGTKVSLLMTASAGQERTAGVGVGVAKVSKAARVQWQSWQRRGELETGCLGGCTEHNYDVAVVRCKCRIVRMYCAYAYWHVFLSEKC</sequence>
<keyword evidence="2" id="KW-1185">Reference proteome</keyword>
<evidence type="ECO:0000313" key="1">
    <source>
        <dbReference type="EMBL" id="KAG2591328.1"/>
    </source>
</evidence>
<protein>
    <submittedName>
        <fullName evidence="1">Uncharacterized protein</fullName>
    </submittedName>
</protein>
<dbReference type="AlphaFoldDB" id="A0A8T0S2Q1"/>
<proteinExistence type="predicted"/>
<dbReference type="EMBL" id="CM029046">
    <property type="protein sequence ID" value="KAG2591328.1"/>
    <property type="molecule type" value="Genomic_DNA"/>
</dbReference>